<evidence type="ECO:0000313" key="3">
    <source>
        <dbReference type="EMBL" id="SDH94113.1"/>
    </source>
</evidence>
<feature type="region of interest" description="Disordered" evidence="2">
    <location>
        <begin position="162"/>
        <end position="183"/>
    </location>
</feature>
<feature type="coiled-coil region" evidence="1">
    <location>
        <begin position="210"/>
        <end position="237"/>
    </location>
</feature>
<protein>
    <recommendedName>
        <fullName evidence="5">Translation initiation factor</fullName>
    </recommendedName>
</protein>
<dbReference type="InterPro" id="IPR046282">
    <property type="entry name" value="DUF6319"/>
</dbReference>
<evidence type="ECO:0000313" key="4">
    <source>
        <dbReference type="Proteomes" id="UP000183263"/>
    </source>
</evidence>
<feature type="compositionally biased region" description="Low complexity" evidence="2">
    <location>
        <begin position="81"/>
        <end position="99"/>
    </location>
</feature>
<reference evidence="3 4" key="1">
    <citation type="submission" date="2016-10" db="EMBL/GenBank/DDBJ databases">
        <authorList>
            <person name="de Groot N.N."/>
        </authorList>
    </citation>
    <scope>NUCLEOTIDE SEQUENCE [LARGE SCALE GENOMIC DNA]</scope>
    <source>
        <strain evidence="3 4">DSM 44892</strain>
    </source>
</reference>
<dbReference type="RefSeq" id="WP_072737155.1">
    <property type="nucleotide sequence ID" value="NZ_CP048813.1"/>
</dbReference>
<evidence type="ECO:0000256" key="1">
    <source>
        <dbReference type="SAM" id="Coils"/>
    </source>
</evidence>
<evidence type="ECO:0008006" key="5">
    <source>
        <dbReference type="Google" id="ProtNLM"/>
    </source>
</evidence>
<evidence type="ECO:0000256" key="2">
    <source>
        <dbReference type="SAM" id="MobiDB-lite"/>
    </source>
</evidence>
<gene>
    <name evidence="3" type="ORF">SAMN05444695_104111</name>
</gene>
<proteinExistence type="predicted"/>
<dbReference type="Proteomes" id="UP000183263">
    <property type="component" value="Unassembled WGS sequence"/>
</dbReference>
<name>A0A1G8GIA3_9NOCA</name>
<dbReference type="Pfam" id="PF19844">
    <property type="entry name" value="DUF6319"/>
    <property type="match status" value="1"/>
</dbReference>
<dbReference type="OrthoDB" id="4373871at2"/>
<keyword evidence="1" id="KW-0175">Coiled coil</keyword>
<keyword evidence="4" id="KW-1185">Reference proteome</keyword>
<feature type="compositionally biased region" description="Basic residues" evidence="2">
    <location>
        <begin position="138"/>
        <end position="148"/>
    </location>
</feature>
<accession>A0A1G8GIA3</accession>
<organism evidence="3 4">
    <name type="scientific">Rhodococcus triatomae</name>
    <dbReference type="NCBI Taxonomy" id="300028"/>
    <lineage>
        <taxon>Bacteria</taxon>
        <taxon>Bacillati</taxon>
        <taxon>Actinomycetota</taxon>
        <taxon>Actinomycetes</taxon>
        <taxon>Mycobacteriales</taxon>
        <taxon>Nocardiaceae</taxon>
        <taxon>Rhodococcus</taxon>
    </lineage>
</organism>
<feature type="region of interest" description="Disordered" evidence="2">
    <location>
        <begin position="79"/>
        <end position="150"/>
    </location>
</feature>
<feature type="compositionally biased region" description="Low complexity" evidence="2">
    <location>
        <begin position="120"/>
        <end position="134"/>
    </location>
</feature>
<sequence length="238" mass="23926">MPPRTRAGASGLTAENLATLAAAIAEGRRSTVYLREAMPSLGLEAGTSAKALSVSGNTVVIRPKGVDDELPFEAEELLASRPKPAAGATPARAASKAGGTKTELAVHQGIEPGPPPAPKPRTSSAAPVAASSAEPPAPRKRAPAKKKAPAAVAVTIHAGADGEWSVAVTPGAKRPAKSTPVTADAVERAVRELGDPATVDAVESILAVARESAAAKVEELSRQLEEARAALEALGAAD</sequence>
<dbReference type="EMBL" id="FNDN01000004">
    <property type="protein sequence ID" value="SDH94113.1"/>
    <property type="molecule type" value="Genomic_DNA"/>
</dbReference>
<dbReference type="AlphaFoldDB" id="A0A1G8GIA3"/>